<dbReference type="Proteomes" id="UP001519325">
    <property type="component" value="Unassembled WGS sequence"/>
</dbReference>
<reference evidence="1 2" key="1">
    <citation type="submission" date="2021-03" db="EMBL/GenBank/DDBJ databases">
        <title>Sequencing the genomes of 1000 actinobacteria strains.</title>
        <authorList>
            <person name="Klenk H.-P."/>
        </authorList>
    </citation>
    <scope>NUCLEOTIDE SEQUENCE [LARGE SCALE GENOMIC DNA]</scope>
    <source>
        <strain evidence="1 2">DSM 45516</strain>
    </source>
</reference>
<proteinExistence type="predicted"/>
<keyword evidence="2" id="KW-1185">Reference proteome</keyword>
<dbReference type="InterPro" id="IPR031423">
    <property type="entry name" value="Phosphatase_SCO2771"/>
</dbReference>
<dbReference type="EMBL" id="JAGGMR010000001">
    <property type="protein sequence ID" value="MBP2187458.1"/>
    <property type="molecule type" value="Genomic_DNA"/>
</dbReference>
<evidence type="ECO:0000313" key="2">
    <source>
        <dbReference type="Proteomes" id="UP001519325"/>
    </source>
</evidence>
<gene>
    <name evidence="1" type="ORF">BJ987_000359</name>
</gene>
<dbReference type="Pfam" id="PF15698">
    <property type="entry name" value="Phosphatase"/>
    <property type="match status" value="1"/>
</dbReference>
<sequence length="243" mass="26157">MATSREANLANFRLMVARDPRYQFGLRLREWTFEETLATMARLCGVNPDPAHVHGVDTIDPDRTIDALDAMAERIAHAARHRSTVLFATGHPATLMGVYRAVADKLLAAGCTIPTPAENWSYASSTDGLKYREITYTSGVAALVSKAGEYRHTHDPQPMQAILTELRGTGTWPALVMADHGWAGAAGEAGIETVGFADCNDPALFVGQAEGKIAVTVPLDDGISPTHYRPLIAYLLARAGLAD</sequence>
<name>A0ABS4Q6Y0_9NOCA</name>
<accession>A0ABS4Q6Y0</accession>
<organism evidence="1 2">
    <name type="scientific">Nocardia goodfellowii</name>
    <dbReference type="NCBI Taxonomy" id="882446"/>
    <lineage>
        <taxon>Bacteria</taxon>
        <taxon>Bacillati</taxon>
        <taxon>Actinomycetota</taxon>
        <taxon>Actinomycetes</taxon>
        <taxon>Mycobacteriales</taxon>
        <taxon>Nocardiaceae</taxon>
        <taxon>Nocardia</taxon>
    </lineage>
</organism>
<comment type="caution">
    <text evidence="1">The sequence shown here is derived from an EMBL/GenBank/DDBJ whole genome shotgun (WGS) entry which is preliminary data.</text>
</comment>
<protein>
    <recommendedName>
        <fullName evidence="3">Phosphatase</fullName>
    </recommendedName>
</protein>
<evidence type="ECO:0000313" key="1">
    <source>
        <dbReference type="EMBL" id="MBP2187458.1"/>
    </source>
</evidence>
<evidence type="ECO:0008006" key="3">
    <source>
        <dbReference type="Google" id="ProtNLM"/>
    </source>
</evidence>